<feature type="region of interest" description="Disordered" evidence="1">
    <location>
        <begin position="39"/>
        <end position="64"/>
    </location>
</feature>
<organism evidence="2 3">
    <name type="scientific">Panagrellus redivivus</name>
    <name type="common">Microworm</name>
    <dbReference type="NCBI Taxonomy" id="6233"/>
    <lineage>
        <taxon>Eukaryota</taxon>
        <taxon>Metazoa</taxon>
        <taxon>Ecdysozoa</taxon>
        <taxon>Nematoda</taxon>
        <taxon>Chromadorea</taxon>
        <taxon>Rhabditida</taxon>
        <taxon>Tylenchina</taxon>
        <taxon>Panagrolaimomorpha</taxon>
        <taxon>Panagrolaimoidea</taxon>
        <taxon>Panagrolaimidae</taxon>
        <taxon>Panagrellus</taxon>
    </lineage>
</organism>
<sequence>MESLKKYVKAVSVKNSTIQESNWQGKETKSFLDVRRWASSRKTDEGGQWHSDDVRRSQQEGGECMGIDQGSTRCNCAQSGGRGRMPPQSTASFFAFCRTKKEERIGTLDMSFFLTSQPETFNQIRSAQCISGTTFKKRIKRNKNVSGMTKKWDSL</sequence>
<reference evidence="3" key="2">
    <citation type="submission" date="2020-10" db="UniProtKB">
        <authorList>
            <consortium name="WormBaseParasite"/>
        </authorList>
    </citation>
    <scope>IDENTIFICATION</scope>
</reference>
<name>A0A7E4WAG2_PANRE</name>
<accession>A0A7E4WAG2</accession>
<feature type="compositionally biased region" description="Basic and acidic residues" evidence="1">
    <location>
        <begin position="39"/>
        <end position="58"/>
    </location>
</feature>
<evidence type="ECO:0000313" key="2">
    <source>
        <dbReference type="Proteomes" id="UP000492821"/>
    </source>
</evidence>
<dbReference type="Proteomes" id="UP000492821">
    <property type="component" value="Unassembled WGS sequence"/>
</dbReference>
<reference evidence="2" key="1">
    <citation type="journal article" date="2013" name="Genetics">
        <title>The draft genome and transcriptome of Panagrellus redivivus are shaped by the harsh demands of a free-living lifestyle.</title>
        <authorList>
            <person name="Srinivasan J."/>
            <person name="Dillman A.R."/>
            <person name="Macchietto M.G."/>
            <person name="Heikkinen L."/>
            <person name="Lakso M."/>
            <person name="Fracchia K.M."/>
            <person name="Antoshechkin I."/>
            <person name="Mortazavi A."/>
            <person name="Wong G."/>
            <person name="Sternberg P.W."/>
        </authorList>
    </citation>
    <scope>NUCLEOTIDE SEQUENCE [LARGE SCALE GENOMIC DNA]</scope>
    <source>
        <strain evidence="2">MT8872</strain>
    </source>
</reference>
<protein>
    <submittedName>
        <fullName evidence="3">Uncharacterized protein</fullName>
    </submittedName>
</protein>
<keyword evidence="2" id="KW-1185">Reference proteome</keyword>
<evidence type="ECO:0000256" key="1">
    <source>
        <dbReference type="SAM" id="MobiDB-lite"/>
    </source>
</evidence>
<dbReference type="AlphaFoldDB" id="A0A7E4WAG2"/>
<evidence type="ECO:0000313" key="3">
    <source>
        <dbReference type="WBParaSite" id="Pan_g8907.t1"/>
    </source>
</evidence>
<proteinExistence type="predicted"/>
<dbReference type="WBParaSite" id="Pan_g8907.t1">
    <property type="protein sequence ID" value="Pan_g8907.t1"/>
    <property type="gene ID" value="Pan_g8907"/>
</dbReference>